<feature type="chain" id="PRO_5043383791" description="Secreted protein" evidence="1">
    <location>
        <begin position="18"/>
        <end position="229"/>
    </location>
</feature>
<organism evidence="2 3">
    <name type="scientific">Oedothorax gibbosus</name>
    <dbReference type="NCBI Taxonomy" id="931172"/>
    <lineage>
        <taxon>Eukaryota</taxon>
        <taxon>Metazoa</taxon>
        <taxon>Ecdysozoa</taxon>
        <taxon>Arthropoda</taxon>
        <taxon>Chelicerata</taxon>
        <taxon>Arachnida</taxon>
        <taxon>Araneae</taxon>
        <taxon>Araneomorphae</taxon>
        <taxon>Entelegynae</taxon>
        <taxon>Araneoidea</taxon>
        <taxon>Linyphiidae</taxon>
        <taxon>Erigoninae</taxon>
        <taxon>Oedothorax</taxon>
    </lineage>
</organism>
<evidence type="ECO:0000256" key="1">
    <source>
        <dbReference type="SAM" id="SignalP"/>
    </source>
</evidence>
<proteinExistence type="predicted"/>
<evidence type="ECO:0008006" key="4">
    <source>
        <dbReference type="Google" id="ProtNLM"/>
    </source>
</evidence>
<evidence type="ECO:0000313" key="2">
    <source>
        <dbReference type="EMBL" id="KAG8199083.1"/>
    </source>
</evidence>
<name>A0AAV6VTG5_9ARAC</name>
<accession>A0AAV6VTG5</accession>
<dbReference type="Proteomes" id="UP000827092">
    <property type="component" value="Unassembled WGS sequence"/>
</dbReference>
<sequence>MLFVVTLFSFGICQGWGDETPNCDQSIIMRCYPSHLQDISFPENERDLNKVCPTLLSYTNCLMSYADECGLENSRIDVVMEERLEPFNEVLQDACDISSELHHDLAKNLGCLKNVVLNHRNSCDWTDEVMEMSKRYLFDDETALSFDEDYIDWGKFFCLNRALDAACFASDTSKQCGFEAKGLILDILKRIGHLEVVCAGENGESLADIIEHLKMEAETKVIFIKMYDG</sequence>
<protein>
    <recommendedName>
        <fullName evidence="4">Secreted protein</fullName>
    </recommendedName>
</protein>
<dbReference type="EMBL" id="JAFNEN010000032">
    <property type="protein sequence ID" value="KAG8199083.1"/>
    <property type="molecule type" value="Genomic_DNA"/>
</dbReference>
<reference evidence="2 3" key="1">
    <citation type="journal article" date="2022" name="Nat. Ecol. Evol.">
        <title>A masculinizing supergene underlies an exaggerated male reproductive morph in a spider.</title>
        <authorList>
            <person name="Hendrickx F."/>
            <person name="De Corte Z."/>
            <person name="Sonet G."/>
            <person name="Van Belleghem S.M."/>
            <person name="Kostlbacher S."/>
            <person name="Vangestel C."/>
        </authorList>
    </citation>
    <scope>NUCLEOTIDE SEQUENCE [LARGE SCALE GENOMIC DNA]</scope>
    <source>
        <strain evidence="2">W744_W776</strain>
    </source>
</reference>
<comment type="caution">
    <text evidence="2">The sequence shown here is derived from an EMBL/GenBank/DDBJ whole genome shotgun (WGS) entry which is preliminary data.</text>
</comment>
<feature type="signal peptide" evidence="1">
    <location>
        <begin position="1"/>
        <end position="17"/>
    </location>
</feature>
<keyword evidence="3" id="KW-1185">Reference proteome</keyword>
<evidence type="ECO:0000313" key="3">
    <source>
        <dbReference type="Proteomes" id="UP000827092"/>
    </source>
</evidence>
<dbReference type="AlphaFoldDB" id="A0AAV6VTG5"/>
<keyword evidence="1" id="KW-0732">Signal</keyword>
<gene>
    <name evidence="2" type="ORF">JTE90_021093</name>
</gene>